<accession>A0A0G4NWG3</accession>
<evidence type="ECO:0000313" key="2">
    <source>
        <dbReference type="Proteomes" id="UP000053732"/>
    </source>
</evidence>
<dbReference type="Proteomes" id="UP000053732">
    <property type="component" value="Unassembled WGS sequence"/>
</dbReference>
<reference evidence="1 2" key="1">
    <citation type="journal article" date="2014" name="Nat. Commun.">
        <title>Multiple recent horizontal transfers of a large genomic region in cheese making fungi.</title>
        <authorList>
            <person name="Cheeseman K."/>
            <person name="Ropars J."/>
            <person name="Renault P."/>
            <person name="Dupont J."/>
            <person name="Gouzy J."/>
            <person name="Branca A."/>
            <person name="Abraham A.L."/>
            <person name="Ceppi M."/>
            <person name="Conseiller E."/>
            <person name="Debuchy R."/>
            <person name="Malagnac F."/>
            <person name="Goarin A."/>
            <person name="Silar P."/>
            <person name="Lacoste S."/>
            <person name="Sallet E."/>
            <person name="Bensimon A."/>
            <person name="Giraud T."/>
            <person name="Brygoo Y."/>
        </authorList>
    </citation>
    <scope>NUCLEOTIDE SEQUENCE [LARGE SCALE GENOMIC DNA]</scope>
    <source>
        <strain evidence="2">FM 013</strain>
    </source>
</reference>
<protein>
    <submittedName>
        <fullName evidence="1">Str. FM013</fullName>
    </submittedName>
</protein>
<proteinExistence type="predicted"/>
<dbReference type="AlphaFoldDB" id="A0A0G4NWG3"/>
<sequence>MEPAVDALLLPHADSGFFSPESISSPDAMSPESLSLVPRMPDVMEALPSGVITRIFSRLKYVQLEAEKIAETLEKDEEENGNQFLVLLKISPRISERLFEDHDCLKGVNYRFEFEGGTGLLRVIPGYRHEYTTTGLLQKVNLQLDSMGLNEQYRWGGATRYKSPLRNKEGDQVFSPSARWPSSTSLQWPTVVVETSVSESLPRLLQDARWWFGASDGEVRIVIIISIKKTAVHFEQWQLAPPNAPRPLTRAYIDSLRRNPSNVPPLLQQPFNIQQPYLCAEVDVTNTTVDGAPMTIPYCALFDVPVRPPNMQDVMLDAQDFRFITAVNFS</sequence>
<name>A0A0G4NWG3_PENC3</name>
<gene>
    <name evidence="1" type="ORF">PCAMFM013_S002g000255</name>
</gene>
<organism evidence="1 2">
    <name type="scientific">Penicillium camemberti (strain FM 013)</name>
    <dbReference type="NCBI Taxonomy" id="1429867"/>
    <lineage>
        <taxon>Eukaryota</taxon>
        <taxon>Fungi</taxon>
        <taxon>Dikarya</taxon>
        <taxon>Ascomycota</taxon>
        <taxon>Pezizomycotina</taxon>
        <taxon>Eurotiomycetes</taxon>
        <taxon>Eurotiomycetidae</taxon>
        <taxon>Eurotiales</taxon>
        <taxon>Aspergillaceae</taxon>
        <taxon>Penicillium</taxon>
    </lineage>
</organism>
<dbReference type="EMBL" id="HG793135">
    <property type="protein sequence ID" value="CRL18385.1"/>
    <property type="molecule type" value="Genomic_DNA"/>
</dbReference>
<evidence type="ECO:0000313" key="1">
    <source>
        <dbReference type="EMBL" id="CRL18385.1"/>
    </source>
</evidence>
<keyword evidence="2" id="KW-1185">Reference proteome</keyword>
<dbReference type="STRING" id="1429867.A0A0G4NWG3"/>